<feature type="compositionally biased region" description="Polar residues" evidence="1">
    <location>
        <begin position="18"/>
        <end position="34"/>
    </location>
</feature>
<reference evidence="2" key="1">
    <citation type="journal article" date="2019" name="Sci. Rep.">
        <title>Draft genome of Tanacetum cinerariifolium, the natural source of mosquito coil.</title>
        <authorList>
            <person name="Yamashiro T."/>
            <person name="Shiraishi A."/>
            <person name="Satake H."/>
            <person name="Nakayama K."/>
        </authorList>
    </citation>
    <scope>NUCLEOTIDE SEQUENCE</scope>
</reference>
<sequence length="245" mass="26235">GGDSLVRAATTASIDAQLDSSNITKTQSKATLNEPTPKEEGSGSGLGRQETIGGAMAQIRSKGALIQSIDPPLSTGYTVRSREDMMEHEIKLTDPVPITPHDSLLSGGHTPGSDEGSMTLKELTDLCTTLLQKVLALENVKTAQAKEISSLKKRITKLEQRQSSRFSGFHLFRAGASKRNSLGRRKGEGSGSGPRHQETMEGAMTQIRSEGALIQSIEPHLLTGYTVGSGEDKMEHDIELTDLVP</sequence>
<organism evidence="2">
    <name type="scientific">Tanacetum cinerariifolium</name>
    <name type="common">Dalmatian daisy</name>
    <name type="synonym">Chrysanthemum cinerariifolium</name>
    <dbReference type="NCBI Taxonomy" id="118510"/>
    <lineage>
        <taxon>Eukaryota</taxon>
        <taxon>Viridiplantae</taxon>
        <taxon>Streptophyta</taxon>
        <taxon>Embryophyta</taxon>
        <taxon>Tracheophyta</taxon>
        <taxon>Spermatophyta</taxon>
        <taxon>Magnoliopsida</taxon>
        <taxon>eudicotyledons</taxon>
        <taxon>Gunneridae</taxon>
        <taxon>Pentapetalae</taxon>
        <taxon>asterids</taxon>
        <taxon>campanulids</taxon>
        <taxon>Asterales</taxon>
        <taxon>Asteraceae</taxon>
        <taxon>Asteroideae</taxon>
        <taxon>Anthemideae</taxon>
        <taxon>Anthemidinae</taxon>
        <taxon>Tanacetum</taxon>
    </lineage>
</organism>
<name>A0A699JN46_TANCI</name>
<evidence type="ECO:0000313" key="2">
    <source>
        <dbReference type="EMBL" id="GFA47454.1"/>
    </source>
</evidence>
<comment type="caution">
    <text evidence="2">The sequence shown here is derived from an EMBL/GenBank/DDBJ whole genome shotgun (WGS) entry which is preliminary data.</text>
</comment>
<protein>
    <submittedName>
        <fullName evidence="2">Uncharacterized protein</fullName>
    </submittedName>
</protein>
<dbReference type="AlphaFoldDB" id="A0A699JN46"/>
<evidence type="ECO:0000256" key="1">
    <source>
        <dbReference type="SAM" id="MobiDB-lite"/>
    </source>
</evidence>
<feature type="region of interest" description="Disordered" evidence="1">
    <location>
        <begin position="18"/>
        <end position="49"/>
    </location>
</feature>
<gene>
    <name evidence="2" type="ORF">Tci_619426</name>
</gene>
<proteinExistence type="predicted"/>
<feature type="non-terminal residue" evidence="2">
    <location>
        <position position="1"/>
    </location>
</feature>
<accession>A0A699JN46</accession>
<dbReference type="EMBL" id="BKCJ010430449">
    <property type="protein sequence ID" value="GFA47454.1"/>
    <property type="molecule type" value="Genomic_DNA"/>
</dbReference>
<feature type="region of interest" description="Disordered" evidence="1">
    <location>
        <begin position="177"/>
        <end position="198"/>
    </location>
</feature>